<dbReference type="KEGG" id="pco:PHACADRAFT_30791"/>
<dbReference type="HOGENOM" id="CLU_1016015_0_0_1"/>
<name>K5VZJ4_PHACS</name>
<proteinExistence type="predicted"/>
<gene>
    <name evidence="2" type="ORF">PHACADRAFT_30791</name>
</gene>
<keyword evidence="3" id="KW-1185">Reference proteome</keyword>
<evidence type="ECO:0000313" key="3">
    <source>
        <dbReference type="Proteomes" id="UP000008370"/>
    </source>
</evidence>
<dbReference type="Proteomes" id="UP000008370">
    <property type="component" value="Unassembled WGS sequence"/>
</dbReference>
<protein>
    <submittedName>
        <fullName evidence="2">Uncharacterized protein</fullName>
    </submittedName>
</protein>
<sequence>MSDHVYNFQPLTLSATSIQIYNPVFITFQRMMKSTKLFSSKELGEAQDFLACCSKFYVSKSAHQKAMGYMAYILGGAIISTTGFELSPEQRIIEFDSVFFYSAPPSVERKYQYLFPLAGIHEIKNEIGKAGNDPIAQAKCHYVAFYCSEEAGIRDMHKLDSLLNTSSPVVACAGPNIMVGGAVFADQIIVQQLTDYISIVPHAKSLGSDKSPLSEAIYCAAQLLCALKIALMELNDYYAYFRVRTPTLSTTSHPSASQTNARVFSSTTSRMGCR</sequence>
<dbReference type="InParanoid" id="K5VZJ4"/>
<accession>K5VZJ4</accession>
<reference evidence="2 3" key="1">
    <citation type="journal article" date="2012" name="BMC Genomics">
        <title>Comparative genomics of the white-rot fungi, Phanerochaete carnosa and P. chrysosporium, to elucidate the genetic basis of the distinct wood types they colonize.</title>
        <authorList>
            <person name="Suzuki H."/>
            <person name="MacDonald J."/>
            <person name="Syed K."/>
            <person name="Salamov A."/>
            <person name="Hori C."/>
            <person name="Aerts A."/>
            <person name="Henrissat B."/>
            <person name="Wiebenga A."/>
            <person name="vanKuyk P.A."/>
            <person name="Barry K."/>
            <person name="Lindquist E."/>
            <person name="LaButti K."/>
            <person name="Lapidus A."/>
            <person name="Lucas S."/>
            <person name="Coutinho P."/>
            <person name="Gong Y."/>
            <person name="Samejima M."/>
            <person name="Mahadevan R."/>
            <person name="Abou-Zaid M."/>
            <person name="de Vries R.P."/>
            <person name="Igarashi K."/>
            <person name="Yadav J.S."/>
            <person name="Grigoriev I.V."/>
            <person name="Master E.R."/>
        </authorList>
    </citation>
    <scope>NUCLEOTIDE SEQUENCE [LARGE SCALE GENOMIC DNA]</scope>
    <source>
        <strain evidence="2 3">HHB-10118-sp</strain>
    </source>
</reference>
<dbReference type="AlphaFoldDB" id="K5VZJ4"/>
<organism evidence="2 3">
    <name type="scientific">Phanerochaete carnosa (strain HHB-10118-sp)</name>
    <name type="common">White-rot fungus</name>
    <name type="synonym">Peniophora carnosa</name>
    <dbReference type="NCBI Taxonomy" id="650164"/>
    <lineage>
        <taxon>Eukaryota</taxon>
        <taxon>Fungi</taxon>
        <taxon>Dikarya</taxon>
        <taxon>Basidiomycota</taxon>
        <taxon>Agaricomycotina</taxon>
        <taxon>Agaricomycetes</taxon>
        <taxon>Polyporales</taxon>
        <taxon>Phanerochaetaceae</taxon>
        <taxon>Phanerochaete</taxon>
    </lineage>
</organism>
<feature type="region of interest" description="Disordered" evidence="1">
    <location>
        <begin position="248"/>
        <end position="274"/>
    </location>
</feature>
<evidence type="ECO:0000313" key="2">
    <source>
        <dbReference type="EMBL" id="EKM52255.1"/>
    </source>
</evidence>
<dbReference type="OrthoDB" id="2803068at2759"/>
<dbReference type="EMBL" id="JH930475">
    <property type="protein sequence ID" value="EKM52255.1"/>
    <property type="molecule type" value="Genomic_DNA"/>
</dbReference>
<dbReference type="RefSeq" id="XP_007398529.1">
    <property type="nucleotide sequence ID" value="XM_007398467.1"/>
</dbReference>
<evidence type="ECO:0000256" key="1">
    <source>
        <dbReference type="SAM" id="MobiDB-lite"/>
    </source>
</evidence>
<dbReference type="GeneID" id="18919649"/>